<keyword evidence="9" id="KW-0732">Signal</keyword>
<evidence type="ECO:0000313" key="12">
    <source>
        <dbReference type="Proteomes" id="UP001465976"/>
    </source>
</evidence>
<dbReference type="PANTHER" id="PTHR18952">
    <property type="entry name" value="CARBONIC ANHYDRASE"/>
    <property type="match status" value="1"/>
</dbReference>
<comment type="cofactor">
    <cofactor evidence="1 9">
        <name>Zn(2+)</name>
        <dbReference type="ChEBI" id="CHEBI:29105"/>
    </cofactor>
</comment>
<dbReference type="InterPro" id="IPR001148">
    <property type="entry name" value="CA_dom"/>
</dbReference>
<name>A0ABR3FL28_9AGAR</name>
<gene>
    <name evidence="11" type="ORF">V5O48_005872</name>
</gene>
<dbReference type="Proteomes" id="UP001465976">
    <property type="component" value="Unassembled WGS sequence"/>
</dbReference>
<dbReference type="CDD" id="cd03124">
    <property type="entry name" value="alpha_CA_prokaryotic_like"/>
    <property type="match status" value="1"/>
</dbReference>
<evidence type="ECO:0000256" key="1">
    <source>
        <dbReference type="ARBA" id="ARBA00001947"/>
    </source>
</evidence>
<keyword evidence="12" id="KW-1185">Reference proteome</keyword>
<comment type="similarity">
    <text evidence="3 9">Belongs to the alpha-carbonic anhydrase family.</text>
</comment>
<dbReference type="InterPro" id="IPR018338">
    <property type="entry name" value="Carbonic_anhydrase_a-class_CS"/>
</dbReference>
<feature type="domain" description="Alpha-carbonic anhydrase" evidence="10">
    <location>
        <begin position="33"/>
        <end position="277"/>
    </location>
</feature>
<evidence type="ECO:0000256" key="8">
    <source>
        <dbReference type="ARBA" id="ARBA00048348"/>
    </source>
</evidence>
<accession>A0ABR3FL28</accession>
<dbReference type="InterPro" id="IPR023561">
    <property type="entry name" value="Carbonic_anhydrase_a-class"/>
</dbReference>
<dbReference type="PANTHER" id="PTHR18952:SF265">
    <property type="entry name" value="CARBONIC ANHYDRASE"/>
    <property type="match status" value="1"/>
</dbReference>
<sequence length="277" mass="30448">MLPTKSTLLFLSTIATTASACVYKRQEQPTRPANWTYTGETGPLLWGFLDPTYGACANGTAQSPIVIDSSVTMTNTTPTMNIPNVDSVTIKNYGLPTMNIDSINGTTTFNGVDYVFRNFHFHTPSEHRLGNEYYPLEMHMVHQADDGSYVVFTMLFELSDSNNTDFVTAAFPVTNSTLDLTPATTGSLDFAPIVKAFQSEFAYTYTGSLTVPPCTEGVQFVILPTPRPIDVQTYLAAKRLLRYNSRPVENTPGSDNLIQVLGNHFRNTTVPNTSGLN</sequence>
<keyword evidence="6 9" id="KW-0862">Zinc</keyword>
<dbReference type="EC" id="4.2.1.1" evidence="4 9"/>
<evidence type="ECO:0000256" key="4">
    <source>
        <dbReference type="ARBA" id="ARBA00012925"/>
    </source>
</evidence>
<feature type="signal peptide" evidence="9">
    <location>
        <begin position="1"/>
        <end position="20"/>
    </location>
</feature>
<feature type="chain" id="PRO_5045001267" description="Carbonic anhydrase" evidence="9">
    <location>
        <begin position="21"/>
        <end position="277"/>
    </location>
</feature>
<keyword evidence="5 9" id="KW-0479">Metal-binding</keyword>
<keyword evidence="7 9" id="KW-0456">Lyase</keyword>
<evidence type="ECO:0000256" key="7">
    <source>
        <dbReference type="ARBA" id="ARBA00023239"/>
    </source>
</evidence>
<evidence type="ECO:0000259" key="10">
    <source>
        <dbReference type="PROSITE" id="PS51144"/>
    </source>
</evidence>
<evidence type="ECO:0000256" key="6">
    <source>
        <dbReference type="ARBA" id="ARBA00022833"/>
    </source>
</evidence>
<evidence type="ECO:0000256" key="2">
    <source>
        <dbReference type="ARBA" id="ARBA00002904"/>
    </source>
</evidence>
<protein>
    <recommendedName>
        <fullName evidence="4 9">Carbonic anhydrase</fullName>
        <ecNumber evidence="4 9">4.2.1.1</ecNumber>
    </recommendedName>
</protein>
<comment type="caution">
    <text evidence="11">The sequence shown here is derived from an EMBL/GenBank/DDBJ whole genome shotgun (WGS) entry which is preliminary data.</text>
</comment>
<dbReference type="PROSITE" id="PS51144">
    <property type="entry name" value="ALPHA_CA_2"/>
    <property type="match status" value="1"/>
</dbReference>
<dbReference type="InterPro" id="IPR036398">
    <property type="entry name" value="CA_dom_sf"/>
</dbReference>
<dbReference type="PROSITE" id="PS00162">
    <property type="entry name" value="ALPHA_CA_1"/>
    <property type="match status" value="1"/>
</dbReference>
<dbReference type="SMART" id="SM01057">
    <property type="entry name" value="Carb_anhydrase"/>
    <property type="match status" value="1"/>
</dbReference>
<dbReference type="SUPFAM" id="SSF51069">
    <property type="entry name" value="Carbonic anhydrase"/>
    <property type="match status" value="1"/>
</dbReference>
<comment type="catalytic activity">
    <reaction evidence="8 9">
        <text>hydrogencarbonate + H(+) = CO2 + H2O</text>
        <dbReference type="Rhea" id="RHEA:10748"/>
        <dbReference type="ChEBI" id="CHEBI:15377"/>
        <dbReference type="ChEBI" id="CHEBI:15378"/>
        <dbReference type="ChEBI" id="CHEBI:16526"/>
        <dbReference type="ChEBI" id="CHEBI:17544"/>
        <dbReference type="EC" id="4.2.1.1"/>
    </reaction>
</comment>
<evidence type="ECO:0000256" key="3">
    <source>
        <dbReference type="ARBA" id="ARBA00010718"/>
    </source>
</evidence>
<comment type="function">
    <text evidence="2 9">Reversible hydration of carbon dioxide.</text>
</comment>
<evidence type="ECO:0000256" key="9">
    <source>
        <dbReference type="RuleBase" id="RU367011"/>
    </source>
</evidence>
<reference evidence="11 12" key="1">
    <citation type="submission" date="2024-02" db="EMBL/GenBank/DDBJ databases">
        <title>A draft genome for the cacao thread blight pathogen Marasmius crinis-equi.</title>
        <authorList>
            <person name="Cohen S.P."/>
            <person name="Baruah I.K."/>
            <person name="Amoako-Attah I."/>
            <person name="Bukari Y."/>
            <person name="Meinhardt L.W."/>
            <person name="Bailey B.A."/>
        </authorList>
    </citation>
    <scope>NUCLEOTIDE SEQUENCE [LARGE SCALE GENOMIC DNA]</scope>
    <source>
        <strain evidence="11 12">GH-76</strain>
    </source>
</reference>
<proteinExistence type="inferred from homology"/>
<dbReference type="Gene3D" id="3.10.200.10">
    <property type="entry name" value="Alpha carbonic anhydrase"/>
    <property type="match status" value="1"/>
</dbReference>
<dbReference type="PROSITE" id="PS51257">
    <property type="entry name" value="PROKAR_LIPOPROTEIN"/>
    <property type="match status" value="1"/>
</dbReference>
<organism evidence="11 12">
    <name type="scientific">Marasmius crinis-equi</name>
    <dbReference type="NCBI Taxonomy" id="585013"/>
    <lineage>
        <taxon>Eukaryota</taxon>
        <taxon>Fungi</taxon>
        <taxon>Dikarya</taxon>
        <taxon>Basidiomycota</taxon>
        <taxon>Agaricomycotina</taxon>
        <taxon>Agaricomycetes</taxon>
        <taxon>Agaricomycetidae</taxon>
        <taxon>Agaricales</taxon>
        <taxon>Marasmiineae</taxon>
        <taxon>Marasmiaceae</taxon>
        <taxon>Marasmius</taxon>
    </lineage>
</organism>
<dbReference type="Pfam" id="PF00194">
    <property type="entry name" value="Carb_anhydrase"/>
    <property type="match status" value="1"/>
</dbReference>
<evidence type="ECO:0000256" key="5">
    <source>
        <dbReference type="ARBA" id="ARBA00022723"/>
    </source>
</evidence>
<evidence type="ECO:0000313" key="11">
    <source>
        <dbReference type="EMBL" id="KAL0576098.1"/>
    </source>
</evidence>
<dbReference type="InterPro" id="IPR041891">
    <property type="entry name" value="Alpha_CA_prokaryot-like"/>
</dbReference>
<dbReference type="EMBL" id="JBAHYK010000247">
    <property type="protein sequence ID" value="KAL0576098.1"/>
    <property type="molecule type" value="Genomic_DNA"/>
</dbReference>